<dbReference type="InterPro" id="IPR050430">
    <property type="entry name" value="Peptidase_S1"/>
</dbReference>
<reference evidence="7 8" key="1">
    <citation type="submission" date="2020-08" db="EMBL/GenBank/DDBJ databases">
        <title>Aphidius gifuensis genome sequencing and assembly.</title>
        <authorList>
            <person name="Du Z."/>
        </authorList>
    </citation>
    <scope>NUCLEOTIDE SEQUENCE [LARGE SCALE GENOMIC DNA]</scope>
    <source>
        <strain evidence="7">YNYX2018</strain>
        <tissue evidence="7">Adults</tissue>
    </source>
</reference>
<organism evidence="7 8">
    <name type="scientific">Aphidius gifuensis</name>
    <name type="common">Parasitoid wasp</name>
    <dbReference type="NCBI Taxonomy" id="684658"/>
    <lineage>
        <taxon>Eukaryota</taxon>
        <taxon>Metazoa</taxon>
        <taxon>Ecdysozoa</taxon>
        <taxon>Arthropoda</taxon>
        <taxon>Hexapoda</taxon>
        <taxon>Insecta</taxon>
        <taxon>Pterygota</taxon>
        <taxon>Neoptera</taxon>
        <taxon>Endopterygota</taxon>
        <taxon>Hymenoptera</taxon>
        <taxon>Apocrita</taxon>
        <taxon>Ichneumonoidea</taxon>
        <taxon>Braconidae</taxon>
        <taxon>Aphidiinae</taxon>
        <taxon>Aphidius</taxon>
    </lineage>
</organism>
<feature type="domain" description="Peptidase S1" evidence="6">
    <location>
        <begin position="28"/>
        <end position="249"/>
    </location>
</feature>
<dbReference type="InterPro" id="IPR001254">
    <property type="entry name" value="Trypsin_dom"/>
</dbReference>
<feature type="chain" id="PRO_5032407492" description="Peptidase S1 domain-containing protein" evidence="5">
    <location>
        <begin position="23"/>
        <end position="251"/>
    </location>
</feature>
<dbReference type="PANTHER" id="PTHR24276">
    <property type="entry name" value="POLYSERASE-RELATED"/>
    <property type="match status" value="1"/>
</dbReference>
<comment type="caution">
    <text evidence="7">The sequence shown here is derived from an EMBL/GenBank/DDBJ whole genome shotgun (WGS) entry which is preliminary data.</text>
</comment>
<dbReference type="PROSITE" id="PS50240">
    <property type="entry name" value="TRYPSIN_DOM"/>
    <property type="match status" value="1"/>
</dbReference>
<keyword evidence="3" id="KW-0720">Serine protease</keyword>
<accession>A0A834XWX5</accession>
<evidence type="ECO:0000259" key="6">
    <source>
        <dbReference type="PROSITE" id="PS50240"/>
    </source>
</evidence>
<gene>
    <name evidence="7" type="ORF">HCN44_011361</name>
</gene>
<dbReference type="GO" id="GO:0006508">
    <property type="term" value="P:proteolysis"/>
    <property type="evidence" value="ECO:0007669"/>
    <property type="project" value="UniProtKB-KW"/>
</dbReference>
<evidence type="ECO:0000313" key="7">
    <source>
        <dbReference type="EMBL" id="KAF7994092.1"/>
    </source>
</evidence>
<protein>
    <recommendedName>
        <fullName evidence="6">Peptidase S1 domain-containing protein</fullName>
    </recommendedName>
</protein>
<proteinExistence type="predicted"/>
<keyword evidence="1" id="KW-0645">Protease</keyword>
<dbReference type="InterPro" id="IPR009003">
    <property type="entry name" value="Peptidase_S1_PA"/>
</dbReference>
<keyword evidence="2" id="KW-0378">Hydrolase</keyword>
<dbReference type="PANTHER" id="PTHR24276:SF98">
    <property type="entry name" value="FI18310P1-RELATED"/>
    <property type="match status" value="1"/>
</dbReference>
<feature type="signal peptide" evidence="5">
    <location>
        <begin position="1"/>
        <end position="22"/>
    </location>
</feature>
<evidence type="ECO:0000256" key="1">
    <source>
        <dbReference type="ARBA" id="ARBA00022670"/>
    </source>
</evidence>
<dbReference type="Proteomes" id="UP000639338">
    <property type="component" value="Unassembled WGS sequence"/>
</dbReference>
<dbReference type="GO" id="GO:0004252">
    <property type="term" value="F:serine-type endopeptidase activity"/>
    <property type="evidence" value="ECO:0007669"/>
    <property type="project" value="InterPro"/>
</dbReference>
<evidence type="ECO:0000256" key="2">
    <source>
        <dbReference type="ARBA" id="ARBA00022801"/>
    </source>
</evidence>
<evidence type="ECO:0000256" key="3">
    <source>
        <dbReference type="ARBA" id="ARBA00022825"/>
    </source>
</evidence>
<evidence type="ECO:0000256" key="4">
    <source>
        <dbReference type="ARBA" id="ARBA00023157"/>
    </source>
</evidence>
<dbReference type="Pfam" id="PF00089">
    <property type="entry name" value="Trypsin"/>
    <property type="match status" value="1"/>
</dbReference>
<dbReference type="AlphaFoldDB" id="A0A834XWX5"/>
<evidence type="ECO:0000313" key="8">
    <source>
        <dbReference type="Proteomes" id="UP000639338"/>
    </source>
</evidence>
<dbReference type="SUPFAM" id="SSF50494">
    <property type="entry name" value="Trypsin-like serine proteases"/>
    <property type="match status" value="1"/>
</dbReference>
<name>A0A834XWX5_APHGI</name>
<evidence type="ECO:0000256" key="5">
    <source>
        <dbReference type="SAM" id="SignalP"/>
    </source>
</evidence>
<dbReference type="SMART" id="SM00020">
    <property type="entry name" value="Tryp_SPc"/>
    <property type="match status" value="1"/>
</dbReference>
<dbReference type="InterPro" id="IPR043504">
    <property type="entry name" value="Peptidase_S1_PA_chymotrypsin"/>
</dbReference>
<dbReference type="OrthoDB" id="8189841at2759"/>
<dbReference type="Gene3D" id="2.40.10.10">
    <property type="entry name" value="Trypsin-like serine proteases"/>
    <property type="match status" value="1"/>
</dbReference>
<keyword evidence="5" id="KW-0732">Signal</keyword>
<dbReference type="EMBL" id="JACMRX010000003">
    <property type="protein sequence ID" value="KAF7994092.1"/>
    <property type="molecule type" value="Genomic_DNA"/>
</dbReference>
<sequence length="251" mass="28602">MGKFLIPIWTVYLFILLSVSNGNPPDKIYGGDLVEISKYPHQVSVQFRNEHFCGGVIISNYHILTAASCILDGNNVFYANIQVLSGSDKLIPSTYNRNWKIHQVSFVIFHKNYNPRAHWINDIELRFSFACKSIRMPTTHMSTRRHITGWGRDPNTGILNNNLQRLWVRSTPGPSCQRNYGIQTIIYPTQYCLTPKSTDTQVTMGNAGSPVAGGTVLVGIISLINSNRNYPVIYTYAMPYYEWIEKIKLDY</sequence>
<keyword evidence="4" id="KW-1015">Disulfide bond</keyword>
<keyword evidence="8" id="KW-1185">Reference proteome</keyword>